<feature type="signal peptide" evidence="1">
    <location>
        <begin position="1"/>
        <end position="27"/>
    </location>
</feature>
<feature type="chain" id="PRO_5013063863" evidence="1">
    <location>
        <begin position="28"/>
        <end position="551"/>
    </location>
</feature>
<evidence type="ECO:0000313" key="3">
    <source>
        <dbReference type="Proteomes" id="UP000184330"/>
    </source>
</evidence>
<reference evidence="2 3" key="1">
    <citation type="submission" date="2016-03" db="EMBL/GenBank/DDBJ databases">
        <authorList>
            <person name="Ploux O."/>
        </authorList>
    </citation>
    <scope>NUCLEOTIDE SEQUENCE [LARGE SCALE GENOMIC DNA]</scope>
    <source>
        <strain evidence="2 3">UAMH 11012</strain>
    </source>
</reference>
<dbReference type="AlphaFoldDB" id="A0A1L7X893"/>
<proteinExistence type="predicted"/>
<dbReference type="EMBL" id="FJOG01000017">
    <property type="protein sequence ID" value="CZR61238.1"/>
    <property type="molecule type" value="Genomic_DNA"/>
</dbReference>
<dbReference type="PROSITE" id="PS51257">
    <property type="entry name" value="PROKAR_LIPOPROTEIN"/>
    <property type="match status" value="1"/>
</dbReference>
<dbReference type="OrthoDB" id="3514016at2759"/>
<keyword evidence="3" id="KW-1185">Reference proteome</keyword>
<evidence type="ECO:0000256" key="1">
    <source>
        <dbReference type="SAM" id="SignalP"/>
    </source>
</evidence>
<keyword evidence="1" id="KW-0732">Signal</keyword>
<dbReference type="Proteomes" id="UP000184330">
    <property type="component" value="Unassembled WGS sequence"/>
</dbReference>
<accession>A0A1L7X893</accession>
<name>A0A1L7X893_9HELO</name>
<evidence type="ECO:0000313" key="2">
    <source>
        <dbReference type="EMBL" id="CZR61238.1"/>
    </source>
</evidence>
<sequence>MKPISCMLHCILLSCTVLLSLVPAVASSFQRGDRYWNGKPQPIGIDFSFDHAVAVYADGPGNFTTIGVVRPNPDNPYIQYVHTLFNERDTWDGTSAVLNDDNEFELEEAWIDKNWSRVSSWPGRFTQDSCSRLLPFFIKFKPFIQFTFINFCFREEEYQYRPIKPRSQYAKLLSQRRIRRLRTMVPKWFRSPQPNKLSRSGFVLSIFELVEQIKEVALQNNISITSAIISKPKWIHNEMEDLFDEACLLADIEVYEQPRDRAEMAARTAPEGGTVLLLDHGNYHLDLVHAAWDDREKAHKQRGSMGLKDMGTSRMFKQLTWHVLLGYMRNTNSTKDETNWPNVVGLQHVVQEVSVARNQLKFGTEWPQLLNISERDTTVNFTEPSGRVRTVNVTSQDVSAIEARYIAEISNNIRTLLTKRDKLDEYWTGVYEEFMKTNPMSKQDIQDYLRNGGSMEKLLGVVPHPKKDDSWYETVDSVIILDKGHDAEILRMAIEKALRPNGPNITQAEQEMCVPYYAIAARGAALRARDWISYYEASFPEYEEYELEDEL</sequence>
<organism evidence="2 3">
    <name type="scientific">Phialocephala subalpina</name>
    <dbReference type="NCBI Taxonomy" id="576137"/>
    <lineage>
        <taxon>Eukaryota</taxon>
        <taxon>Fungi</taxon>
        <taxon>Dikarya</taxon>
        <taxon>Ascomycota</taxon>
        <taxon>Pezizomycotina</taxon>
        <taxon>Leotiomycetes</taxon>
        <taxon>Helotiales</taxon>
        <taxon>Mollisiaceae</taxon>
        <taxon>Phialocephala</taxon>
        <taxon>Phialocephala fortinii species complex</taxon>
    </lineage>
</organism>
<protein>
    <submittedName>
        <fullName evidence="2">Uncharacterized protein</fullName>
    </submittedName>
</protein>
<gene>
    <name evidence="2" type="ORF">PAC_11134</name>
</gene>